<dbReference type="InterPro" id="IPR009565">
    <property type="entry name" value="FAM174-like"/>
</dbReference>
<dbReference type="Proteomes" id="UP000245119">
    <property type="component" value="Linkage Group LG13"/>
</dbReference>
<evidence type="ECO:0000256" key="8">
    <source>
        <dbReference type="SAM" id="MobiDB-lite"/>
    </source>
</evidence>
<proteinExistence type="inferred from homology"/>
<evidence type="ECO:0000313" key="11">
    <source>
        <dbReference type="EMBL" id="PVD20067.1"/>
    </source>
</evidence>
<name>A0A2T7NFV9_POMCA</name>
<keyword evidence="6 9" id="KW-0472">Membrane</keyword>
<evidence type="ECO:0000256" key="9">
    <source>
        <dbReference type="SAM" id="Phobius"/>
    </source>
</evidence>
<dbReference type="PANTHER" id="PTHR28607">
    <property type="entry name" value="EXPRESSED PROTEIN"/>
    <property type="match status" value="1"/>
</dbReference>
<dbReference type="PANTHER" id="PTHR28607:SF4">
    <property type="entry name" value="TRANSMEMBRANE PROTEIN"/>
    <property type="match status" value="1"/>
</dbReference>
<dbReference type="Pfam" id="PF06679">
    <property type="entry name" value="DUF1180"/>
    <property type="match status" value="1"/>
</dbReference>
<evidence type="ECO:0000256" key="7">
    <source>
        <dbReference type="ARBA" id="ARBA00023180"/>
    </source>
</evidence>
<keyword evidence="3 9" id="KW-0812">Transmembrane</keyword>
<reference evidence="11 12" key="1">
    <citation type="submission" date="2018-04" db="EMBL/GenBank/DDBJ databases">
        <title>The genome of golden apple snail Pomacea canaliculata provides insight into stress tolerance and invasive adaptation.</title>
        <authorList>
            <person name="Liu C."/>
            <person name="Liu B."/>
            <person name="Ren Y."/>
            <person name="Zhang Y."/>
            <person name="Wang H."/>
            <person name="Li S."/>
            <person name="Jiang F."/>
            <person name="Yin L."/>
            <person name="Zhang G."/>
            <person name="Qian W."/>
            <person name="Fan W."/>
        </authorList>
    </citation>
    <scope>NUCLEOTIDE SEQUENCE [LARGE SCALE GENOMIC DNA]</scope>
    <source>
        <strain evidence="11">SZHN2017</strain>
        <tissue evidence="11">Muscle</tissue>
    </source>
</reference>
<dbReference type="GO" id="GO:0016020">
    <property type="term" value="C:membrane"/>
    <property type="evidence" value="ECO:0007669"/>
    <property type="project" value="UniProtKB-SubCell"/>
</dbReference>
<evidence type="ECO:0000256" key="2">
    <source>
        <dbReference type="ARBA" id="ARBA00006986"/>
    </source>
</evidence>
<evidence type="ECO:0000256" key="6">
    <source>
        <dbReference type="ARBA" id="ARBA00023136"/>
    </source>
</evidence>
<evidence type="ECO:0000256" key="1">
    <source>
        <dbReference type="ARBA" id="ARBA00004479"/>
    </source>
</evidence>
<evidence type="ECO:0000256" key="5">
    <source>
        <dbReference type="ARBA" id="ARBA00022989"/>
    </source>
</evidence>
<sequence>MEKISKCALAFALISCFLFVSSANTKTADGQTEVHKDGKNDTEVTKPLVSGDLEGNCTANGTNKCPSEGNVFQRIWENREMLMRTMYVLFAVTGIVVLYFVVRAFRLHKRRSKSRKYGVITTRGDLEMEPLGQGGDDEEDYTVFEVNGKHK</sequence>
<evidence type="ECO:0000313" key="12">
    <source>
        <dbReference type="Proteomes" id="UP000245119"/>
    </source>
</evidence>
<feature type="signal peptide" evidence="10">
    <location>
        <begin position="1"/>
        <end position="23"/>
    </location>
</feature>
<comment type="similarity">
    <text evidence="2">Belongs to the FAM174 family.</text>
</comment>
<dbReference type="STRING" id="400727.A0A2T7NFV9"/>
<evidence type="ECO:0000256" key="4">
    <source>
        <dbReference type="ARBA" id="ARBA00022729"/>
    </source>
</evidence>
<feature type="transmembrane region" description="Helical" evidence="9">
    <location>
        <begin position="86"/>
        <end position="105"/>
    </location>
</feature>
<protein>
    <submittedName>
        <fullName evidence="11">Uncharacterized protein</fullName>
    </submittedName>
</protein>
<comment type="subcellular location">
    <subcellularLocation>
        <location evidence="1">Membrane</location>
        <topology evidence="1">Single-pass type I membrane protein</topology>
    </subcellularLocation>
</comment>
<feature type="chain" id="PRO_5015638170" evidence="10">
    <location>
        <begin position="24"/>
        <end position="151"/>
    </location>
</feature>
<evidence type="ECO:0000256" key="3">
    <source>
        <dbReference type="ARBA" id="ARBA00022692"/>
    </source>
</evidence>
<keyword evidence="4 10" id="KW-0732">Signal</keyword>
<keyword evidence="12" id="KW-1185">Reference proteome</keyword>
<comment type="caution">
    <text evidence="11">The sequence shown here is derived from an EMBL/GenBank/DDBJ whole genome shotgun (WGS) entry which is preliminary data.</text>
</comment>
<organism evidence="11 12">
    <name type="scientific">Pomacea canaliculata</name>
    <name type="common">Golden apple snail</name>
    <dbReference type="NCBI Taxonomy" id="400727"/>
    <lineage>
        <taxon>Eukaryota</taxon>
        <taxon>Metazoa</taxon>
        <taxon>Spiralia</taxon>
        <taxon>Lophotrochozoa</taxon>
        <taxon>Mollusca</taxon>
        <taxon>Gastropoda</taxon>
        <taxon>Caenogastropoda</taxon>
        <taxon>Architaenioglossa</taxon>
        <taxon>Ampullarioidea</taxon>
        <taxon>Ampullariidae</taxon>
        <taxon>Pomacea</taxon>
    </lineage>
</organism>
<keyword evidence="7" id="KW-0325">Glycoprotein</keyword>
<accession>A0A2T7NFV9</accession>
<gene>
    <name evidence="11" type="ORF">C0Q70_20561</name>
</gene>
<evidence type="ECO:0000256" key="10">
    <source>
        <dbReference type="SAM" id="SignalP"/>
    </source>
</evidence>
<keyword evidence="5 9" id="KW-1133">Transmembrane helix</keyword>
<dbReference type="AlphaFoldDB" id="A0A2T7NFV9"/>
<feature type="region of interest" description="Disordered" evidence="8">
    <location>
        <begin position="127"/>
        <end position="151"/>
    </location>
</feature>
<dbReference type="EMBL" id="PZQS01000013">
    <property type="protein sequence ID" value="PVD20067.1"/>
    <property type="molecule type" value="Genomic_DNA"/>
</dbReference>